<dbReference type="PROSITE" id="PS00028">
    <property type="entry name" value="ZINC_FINGER_C2H2_1"/>
    <property type="match status" value="7"/>
</dbReference>
<feature type="compositionally biased region" description="Low complexity" evidence="8">
    <location>
        <begin position="121"/>
        <end position="130"/>
    </location>
</feature>
<evidence type="ECO:0000256" key="4">
    <source>
        <dbReference type="ARBA" id="ARBA00022771"/>
    </source>
</evidence>
<dbReference type="SUPFAM" id="SSF54695">
    <property type="entry name" value="POZ domain"/>
    <property type="match status" value="1"/>
</dbReference>
<keyword evidence="3" id="KW-0677">Repeat</keyword>
<dbReference type="PANTHER" id="PTHR24394:SF0">
    <property type="entry name" value="ZINC FINGER AND BTB DOMAIN-CONTAINING PROTEIN 40"/>
    <property type="match status" value="1"/>
</dbReference>
<organism evidence="11 12">
    <name type="scientific">Oncorhynchus kisutch</name>
    <name type="common">Coho salmon</name>
    <name type="synonym">Salmo kisutch</name>
    <dbReference type="NCBI Taxonomy" id="8019"/>
    <lineage>
        <taxon>Eukaryota</taxon>
        <taxon>Metazoa</taxon>
        <taxon>Chordata</taxon>
        <taxon>Craniata</taxon>
        <taxon>Vertebrata</taxon>
        <taxon>Euteleostomi</taxon>
        <taxon>Actinopterygii</taxon>
        <taxon>Neopterygii</taxon>
        <taxon>Teleostei</taxon>
        <taxon>Protacanthopterygii</taxon>
        <taxon>Salmoniformes</taxon>
        <taxon>Salmonidae</taxon>
        <taxon>Salmoninae</taxon>
        <taxon>Oncorhynchus</taxon>
    </lineage>
</organism>
<feature type="domain" description="C2H2-type" evidence="10">
    <location>
        <begin position="455"/>
        <end position="483"/>
    </location>
</feature>
<feature type="region of interest" description="Disordered" evidence="8">
    <location>
        <begin position="121"/>
        <end position="158"/>
    </location>
</feature>
<dbReference type="FunFam" id="3.30.160.60:FF:000645">
    <property type="entry name" value="Zinc finger and BTB domain containing 40"/>
    <property type="match status" value="1"/>
</dbReference>
<proteinExistence type="predicted"/>
<feature type="domain" description="C2H2-type" evidence="10">
    <location>
        <begin position="579"/>
        <end position="607"/>
    </location>
</feature>
<dbReference type="Gene3D" id="3.30.160.60">
    <property type="entry name" value="Classic Zinc Finger"/>
    <property type="match status" value="6"/>
</dbReference>
<keyword evidence="5" id="KW-0862">Zinc</keyword>
<evidence type="ECO:0000256" key="1">
    <source>
        <dbReference type="ARBA" id="ARBA00004123"/>
    </source>
</evidence>
<evidence type="ECO:0000313" key="12">
    <source>
        <dbReference type="Proteomes" id="UP000694557"/>
    </source>
</evidence>
<dbReference type="PANTHER" id="PTHR24394">
    <property type="entry name" value="ZINC FINGER PROTEIN"/>
    <property type="match status" value="1"/>
</dbReference>
<dbReference type="InterPro" id="IPR011333">
    <property type="entry name" value="SKP1/BTB/POZ_sf"/>
</dbReference>
<evidence type="ECO:0000259" key="9">
    <source>
        <dbReference type="PROSITE" id="PS50097"/>
    </source>
</evidence>
<dbReference type="FunFam" id="3.30.160.60:FF:000696">
    <property type="entry name" value="Zinc finger and BTB domain containing 40"/>
    <property type="match status" value="1"/>
</dbReference>
<evidence type="ECO:0000259" key="10">
    <source>
        <dbReference type="PROSITE" id="PS50157"/>
    </source>
</evidence>
<gene>
    <name evidence="11" type="primary">ZBTB40</name>
    <name evidence="11" type="synonym">zbtb40</name>
</gene>
<feature type="domain" description="C2H2-type" evidence="10">
    <location>
        <begin position="540"/>
        <end position="563"/>
    </location>
</feature>
<name>A0A8C7L5E1_ONCKI</name>
<protein>
    <submittedName>
        <fullName evidence="11">Zinc finger and BTB domain containing 40</fullName>
    </submittedName>
</protein>
<dbReference type="InterPro" id="IPR030404">
    <property type="entry name" value="ZBTB40_BTB_POZ_dom"/>
</dbReference>
<feature type="domain" description="C2H2-type" evidence="10">
    <location>
        <begin position="427"/>
        <end position="454"/>
    </location>
</feature>
<keyword evidence="6" id="KW-0539">Nucleus</keyword>
<feature type="domain" description="C2H2-type" evidence="10">
    <location>
        <begin position="512"/>
        <end position="539"/>
    </location>
</feature>
<dbReference type="PROSITE" id="PS50097">
    <property type="entry name" value="BTB"/>
    <property type="match status" value="1"/>
</dbReference>
<dbReference type="SUPFAM" id="SSF57667">
    <property type="entry name" value="beta-beta-alpha zinc fingers"/>
    <property type="match status" value="4"/>
</dbReference>
<feature type="compositionally biased region" description="Acidic residues" evidence="8">
    <location>
        <begin position="248"/>
        <end position="265"/>
    </location>
</feature>
<dbReference type="InterPro" id="IPR013087">
    <property type="entry name" value="Znf_C2H2_type"/>
</dbReference>
<dbReference type="FunFam" id="3.30.160.60:FF:000909">
    <property type="entry name" value="zinc finger and BTB domain-containing protein 40"/>
    <property type="match status" value="1"/>
</dbReference>
<evidence type="ECO:0000256" key="7">
    <source>
        <dbReference type="PROSITE-ProRule" id="PRU00042"/>
    </source>
</evidence>
<keyword evidence="4 7" id="KW-0863">Zinc-finger</keyword>
<evidence type="ECO:0000256" key="3">
    <source>
        <dbReference type="ARBA" id="ARBA00022737"/>
    </source>
</evidence>
<feature type="region of interest" description="Disordered" evidence="8">
    <location>
        <begin position="238"/>
        <end position="284"/>
    </location>
</feature>
<dbReference type="GO" id="GO:0000981">
    <property type="term" value="F:DNA-binding transcription factor activity, RNA polymerase II-specific"/>
    <property type="evidence" value="ECO:0007669"/>
    <property type="project" value="TreeGrafter"/>
</dbReference>
<accession>A0A8C7L5E1</accession>
<dbReference type="Pfam" id="PF00096">
    <property type="entry name" value="zf-C2H2"/>
    <property type="match status" value="3"/>
</dbReference>
<dbReference type="Gene3D" id="3.30.710.10">
    <property type="entry name" value="Potassium Channel Kv1.1, Chain A"/>
    <property type="match status" value="1"/>
</dbReference>
<dbReference type="Pfam" id="PF00651">
    <property type="entry name" value="BTB"/>
    <property type="match status" value="1"/>
</dbReference>
<dbReference type="SMART" id="SM00225">
    <property type="entry name" value="BTB"/>
    <property type="match status" value="1"/>
</dbReference>
<evidence type="ECO:0000256" key="2">
    <source>
        <dbReference type="ARBA" id="ARBA00022723"/>
    </source>
</evidence>
<dbReference type="GeneTree" id="ENSGT00930000151052"/>
<reference evidence="11" key="1">
    <citation type="submission" date="2025-08" db="UniProtKB">
        <authorList>
            <consortium name="Ensembl"/>
        </authorList>
    </citation>
    <scope>IDENTIFICATION</scope>
</reference>
<dbReference type="InterPro" id="IPR000210">
    <property type="entry name" value="BTB/POZ_dom"/>
</dbReference>
<reference evidence="11" key="2">
    <citation type="submission" date="2025-09" db="UniProtKB">
        <authorList>
            <consortium name="Ensembl"/>
        </authorList>
    </citation>
    <scope>IDENTIFICATION</scope>
</reference>
<evidence type="ECO:0000256" key="5">
    <source>
        <dbReference type="ARBA" id="ARBA00022833"/>
    </source>
</evidence>
<dbReference type="Ensembl" id="ENSOKIT00005116894.1">
    <property type="protein sequence ID" value="ENSOKIP00005109114.1"/>
    <property type="gene ID" value="ENSOKIG00005047767.1"/>
</dbReference>
<keyword evidence="2" id="KW-0479">Metal-binding</keyword>
<dbReference type="InterPro" id="IPR036236">
    <property type="entry name" value="Znf_C2H2_sf"/>
</dbReference>
<keyword evidence="12" id="KW-1185">Reference proteome</keyword>
<evidence type="ECO:0000256" key="6">
    <source>
        <dbReference type="ARBA" id="ARBA00023242"/>
    </source>
</evidence>
<dbReference type="Proteomes" id="UP000694557">
    <property type="component" value="Unassembled WGS sequence"/>
</dbReference>
<dbReference type="SMART" id="SM00355">
    <property type="entry name" value="ZnF_C2H2"/>
    <property type="match status" value="10"/>
</dbReference>
<dbReference type="PROSITE" id="PS50157">
    <property type="entry name" value="ZINC_FINGER_C2H2_2"/>
    <property type="match status" value="5"/>
</dbReference>
<feature type="domain" description="BTB" evidence="9">
    <location>
        <begin position="24"/>
        <end position="87"/>
    </location>
</feature>
<evidence type="ECO:0000313" key="11">
    <source>
        <dbReference type="Ensembl" id="ENSOKIP00005109114.1"/>
    </source>
</evidence>
<dbReference type="AlphaFoldDB" id="A0A8C7L5E1"/>
<dbReference type="CDD" id="cd18225">
    <property type="entry name" value="BTB_POZ_ZBTB40"/>
    <property type="match status" value="1"/>
</dbReference>
<dbReference type="GO" id="GO:0008270">
    <property type="term" value="F:zinc ion binding"/>
    <property type="evidence" value="ECO:0007669"/>
    <property type="project" value="UniProtKB-KW"/>
</dbReference>
<dbReference type="GO" id="GO:0005634">
    <property type="term" value="C:nucleus"/>
    <property type="evidence" value="ECO:0007669"/>
    <property type="project" value="UniProtKB-SubCell"/>
</dbReference>
<sequence length="762" mass="84605">MELPNYSRQLMQQLRALRKESQFCDCSILVGDTPHRAHKLVLAASSLLFRSLLEGSDSISIDTAVVSSQEFSCLLDMVYTGKLPPGKHNFTRIIAAADSLQMFDVAVGCKNILTNLMNQSTTTTHTTQPASPTPPPAITTQPQFQSQEAEHTASPETAVPSMGEDVFLYYVYRIILSCIDPYLSQVILSCSEGDPGGPAVFQRLQSRVKEQRSLSAQTLLTLMGLLKEFHPNLATQLHEHTQQGEDTNTAEEEEEEEEIEEDGEKEGEGERKTRSRAKRSSPSRPYLCRWCSKAFGFKCRMVAHTKRCTMSKEARLQCPECPEELPTSRALQLHRNKAHPESKAAKKKRPQVSCDMCGRTFAHPSGEFARSGLGTDCVSVEDLYSKILSGLPGLNHSAGAPGVLCVSSLIDCVCIATGMLYHKRKMYSCQYCEALFAQSIELTRHVRTHTGDKPYVCRECGKGFSQANGLSAHLQTSHNISEPHDCQKCRLSFSTLEDHRKHIQECHPKEYHRCPECNKMFTNPSLLEKHIAVHAGGKPFSCKLCQKSYQQMSGLWYHNRTNHPEVFAGQTHRQLKSLLQCSVCCKFLHSASSLAKHQKTEHTGEDGQGEMSWLPGLSLLKYVMFCQRSKKYPCLYCPGLFPSEAEMQEHASTEHFSQEGAAFGCSLCPLVCPSQLQLQEHFLSCHIGTIEEQEQASTSQMVIETEEDPAGVAGQVISVDQSQQVYVALGDAEDGHSSTEVMAVSMEDLLNGTVTFICGEGQ</sequence>
<evidence type="ECO:0000256" key="8">
    <source>
        <dbReference type="SAM" id="MobiDB-lite"/>
    </source>
</evidence>
<comment type="subcellular location">
    <subcellularLocation>
        <location evidence="1">Nucleus</location>
    </subcellularLocation>
</comment>